<feature type="region of interest" description="Disordered" evidence="1">
    <location>
        <begin position="72"/>
        <end position="92"/>
    </location>
</feature>
<reference evidence="2 3" key="1">
    <citation type="journal article" date="2018" name="Mol. Genet. Genomics">
        <title>The red deer Cervus elaphus genome CerEla1.0: sequencing, annotating, genes, and chromosomes.</title>
        <authorList>
            <person name="Bana N.A."/>
            <person name="Nyiri A."/>
            <person name="Nagy J."/>
            <person name="Frank K."/>
            <person name="Nagy T."/>
            <person name="Steger V."/>
            <person name="Schiller M."/>
            <person name="Lakatos P."/>
            <person name="Sugar L."/>
            <person name="Horn P."/>
            <person name="Barta E."/>
            <person name="Orosz L."/>
        </authorList>
    </citation>
    <scope>NUCLEOTIDE SEQUENCE [LARGE SCALE GENOMIC DNA]</scope>
    <source>
        <strain evidence="2">Hungarian</strain>
    </source>
</reference>
<gene>
    <name evidence="2" type="ORF">Celaphus_00011201</name>
</gene>
<evidence type="ECO:0000313" key="2">
    <source>
        <dbReference type="EMBL" id="OWK08666.1"/>
    </source>
</evidence>
<dbReference type="Proteomes" id="UP000242450">
    <property type="component" value="Chromosome 14"/>
</dbReference>
<dbReference type="AlphaFoldDB" id="A0A212CRP6"/>
<dbReference type="PANTHER" id="PTHR14392">
    <property type="entry name" value="NIBAN FAMILY MEMBER"/>
    <property type="match status" value="1"/>
</dbReference>
<feature type="non-terminal residue" evidence="2">
    <location>
        <position position="92"/>
    </location>
</feature>
<comment type="caution">
    <text evidence="2">The sequence shown here is derived from an EMBL/GenBank/DDBJ whole genome shotgun (WGS) entry which is preliminary data.</text>
</comment>
<name>A0A212CRP6_CEREH</name>
<dbReference type="EMBL" id="MKHE01000014">
    <property type="protein sequence ID" value="OWK08666.1"/>
    <property type="molecule type" value="Genomic_DNA"/>
</dbReference>
<protein>
    <submittedName>
        <fullName evidence="2">FAM129A</fullName>
    </submittedName>
</protein>
<keyword evidence="3" id="KW-1185">Reference proteome</keyword>
<dbReference type="PANTHER" id="PTHR14392:SF3">
    <property type="entry name" value="PROTEIN NIBAN 1"/>
    <property type="match status" value="1"/>
</dbReference>
<accession>A0A212CRP6</accession>
<sequence length="92" mass="9866">MFCENAKEAAILKKHNLFEDNMALPSESVSSLTDLKTPVGSNQASPARRASAILPGVSESEILNNEVFQEAGEMKQPEAPSPLAREEGISLP</sequence>
<proteinExistence type="predicted"/>
<dbReference type="InterPro" id="IPR026088">
    <property type="entry name" value="Niban-like"/>
</dbReference>
<evidence type="ECO:0000313" key="3">
    <source>
        <dbReference type="Proteomes" id="UP000242450"/>
    </source>
</evidence>
<evidence type="ECO:0000256" key="1">
    <source>
        <dbReference type="SAM" id="MobiDB-lite"/>
    </source>
</evidence>
<organism evidence="2 3">
    <name type="scientific">Cervus elaphus hippelaphus</name>
    <name type="common">European red deer</name>
    <dbReference type="NCBI Taxonomy" id="46360"/>
    <lineage>
        <taxon>Eukaryota</taxon>
        <taxon>Metazoa</taxon>
        <taxon>Chordata</taxon>
        <taxon>Craniata</taxon>
        <taxon>Vertebrata</taxon>
        <taxon>Euteleostomi</taxon>
        <taxon>Mammalia</taxon>
        <taxon>Eutheria</taxon>
        <taxon>Laurasiatheria</taxon>
        <taxon>Artiodactyla</taxon>
        <taxon>Ruminantia</taxon>
        <taxon>Pecora</taxon>
        <taxon>Cervidae</taxon>
        <taxon>Cervinae</taxon>
        <taxon>Cervus</taxon>
    </lineage>
</organism>